<feature type="compositionally biased region" description="Basic and acidic residues" evidence="1">
    <location>
        <begin position="1417"/>
        <end position="1438"/>
    </location>
</feature>
<feature type="compositionally biased region" description="Polar residues" evidence="1">
    <location>
        <begin position="379"/>
        <end position="388"/>
    </location>
</feature>
<feature type="compositionally biased region" description="Low complexity" evidence="1">
    <location>
        <begin position="205"/>
        <end position="214"/>
    </location>
</feature>
<feature type="compositionally biased region" description="Low complexity" evidence="1">
    <location>
        <begin position="800"/>
        <end position="817"/>
    </location>
</feature>
<comment type="caution">
    <text evidence="2">The sequence shown here is derived from an EMBL/GenBank/DDBJ whole genome shotgun (WGS) entry which is preliminary data.</text>
</comment>
<accession>A0A2A9M686</accession>
<feature type="compositionally biased region" description="Basic and acidic residues" evidence="1">
    <location>
        <begin position="389"/>
        <end position="401"/>
    </location>
</feature>
<feature type="compositionally biased region" description="Basic residues" evidence="1">
    <location>
        <begin position="1229"/>
        <end position="1242"/>
    </location>
</feature>
<feature type="compositionally biased region" description="Basic and acidic residues" evidence="1">
    <location>
        <begin position="1182"/>
        <end position="1199"/>
    </location>
</feature>
<feature type="compositionally biased region" description="Low complexity" evidence="1">
    <location>
        <begin position="1043"/>
        <end position="1052"/>
    </location>
</feature>
<feature type="compositionally biased region" description="Basic and acidic residues" evidence="1">
    <location>
        <begin position="1089"/>
        <end position="1104"/>
    </location>
</feature>
<evidence type="ECO:0000256" key="1">
    <source>
        <dbReference type="SAM" id="MobiDB-lite"/>
    </source>
</evidence>
<feature type="region of interest" description="Disordered" evidence="1">
    <location>
        <begin position="790"/>
        <end position="834"/>
    </location>
</feature>
<sequence>MAAESLLPPSSPSPSTPVHSPSSVSSLVRAHASAASLIQSSSVAVSEGTPRKFEIVPQKDVQPSGAAADAEGLMAFEMNARPLSLSPVHLLPRRASQRSASRGCREEAEIHSSAAELAEEGEEDLGNVPTQLVSFHTPSRPPRCSRHGAPQDDTPDTRLGCTDSSREGTPILTRGRSVTEEGGEDGFFASFATQSQGRTREDQRAYAAASSSAAQEVGRPPQKAGDGVASKEEGGELGGDCAAARTIGELRPQHAGPRLFSIAPYAADGEADATTPAGEDGVSGGRRTAEAVAGRSRGGGRLARDKGKPVTEQGPPPPCSTLEPERDLGSVPSAADHSFRSLRGRRRGPVPGLEEANEGGRKAARDARLSAAASYADTPGSSSATDTGRSPERPHLAHEVAKGCWARRQRREAERSGEPTGGSRGYCRSESGQRADGSQGVGAESAAQSGAGDRGGAMGAHVCCQQGEGTSDEVDASGDEDFRLLQRAASSLQEGWKVFSHLLRRQQALSRRLRQTRRLQLVQQKELAGLREAHERLLSVLSRSHASTGSEPPPSPPPGAEARSLRPYASCCKYPVTLAGGDSQAAPGDRCQACFSDSHNPSSSSLSTCVSCSAGSMGLAASSSCPREAWSSSCACLPSSSPSPSSSQSLATAPCGPCLSFAAFRSSSTSASASSASAGFPPARARSVGALSGAAASARRGRDCQAAFGGGRGRGDTRPSAEDEANKENVDSQTSEEAAQSHVSSELRAATMESSAQGCLEKRKPDVQSPVGSSCLPPSLHTGLQCVSGRAPFSSPPSSLPASAAASASLGDSGGRLSDAHPCQAKDGEEGERLAEPVRSLFFQAEARAAGVETEAVEGTEEARQLGEDGENSRLGSAARSAGRRAGAKRSQGDLSRAEAASGREWKRLKPSRPPRGGGTGEDSSLQEQTADAVRISSSDSGRSSADAAEKAQSWPRALAQRNAQPARTASSHGLECAPPVKVRTRRRQLRRIQAKHQLVRASESEFKEAHPRRAASRAAPLAVCGGSDEGILRLPGAALACASAAKKSGAPEAEEGRSEPREAQSEHERREAASASGEVSAELPCLPGDERKDGDRCASRPAEDAVFLQRPALRGMKRDRPAEGEEDGREDKRPEDSARGETRGERRKEEASDERAQREGAAAAAAVKSPQADAASCGGGREGRQADTDDMLFAERPRCWPNETAADSPGGTSSLNAEGGKPAARSQLRGRKGHHTARPSHRWGETAACAGEKGRTVRSSALVSLQRRQERWEALPKVRLVAPQRSLRQQMPAADCSQCDRFYSLLQSEMACAHPVCAGGGSAGGVEGEADRARRGGSDKGEVECRSEREGEREVGVRFRVAADETRGFSPRGSRVCRPRAEREFEAGQRRRASEEAPGDRKAATRARVATEGAGEPEKGRDRQTGEKKRGLRAEGSRRRRWQACAGTHLDFNLLHASKHRYCAPPPSTPQGFWDFNSFCSPVRRGSNSEIHEA</sequence>
<keyword evidence="3" id="KW-1185">Reference proteome</keyword>
<feature type="compositionally biased region" description="Basic and acidic residues" evidence="1">
    <location>
        <begin position="1117"/>
        <end position="1159"/>
    </location>
</feature>
<feature type="compositionally biased region" description="Low complexity" evidence="1">
    <location>
        <begin position="937"/>
        <end position="947"/>
    </location>
</feature>
<feature type="compositionally biased region" description="Basic and acidic residues" evidence="1">
    <location>
        <begin position="1003"/>
        <end position="1012"/>
    </location>
</feature>
<reference evidence="2 3" key="1">
    <citation type="submission" date="2017-09" db="EMBL/GenBank/DDBJ databases">
        <title>Genome sequencing of Besnoitia besnoiti strain Bb-Ger1.</title>
        <authorList>
            <person name="Schares G."/>
            <person name="Venepally P."/>
            <person name="Lorenzi H.A."/>
        </authorList>
    </citation>
    <scope>NUCLEOTIDE SEQUENCE [LARGE SCALE GENOMIC DNA]</scope>
    <source>
        <strain evidence="2 3">Bb-Ger1</strain>
    </source>
</reference>
<gene>
    <name evidence="2" type="ORF">BESB_030310</name>
</gene>
<feature type="compositionally biased region" description="Low complexity" evidence="1">
    <location>
        <begin position="16"/>
        <end position="26"/>
    </location>
</feature>
<feature type="compositionally biased region" description="Basic and acidic residues" evidence="1">
    <location>
        <begin position="358"/>
        <end position="368"/>
    </location>
</feature>
<feature type="compositionally biased region" description="Basic and acidic residues" evidence="1">
    <location>
        <begin position="1330"/>
        <end position="1350"/>
    </location>
</feature>
<organism evidence="2 3">
    <name type="scientific">Besnoitia besnoiti</name>
    <name type="common">Apicomplexan protozoan</name>
    <dbReference type="NCBI Taxonomy" id="94643"/>
    <lineage>
        <taxon>Eukaryota</taxon>
        <taxon>Sar</taxon>
        <taxon>Alveolata</taxon>
        <taxon>Apicomplexa</taxon>
        <taxon>Conoidasida</taxon>
        <taxon>Coccidia</taxon>
        <taxon>Eucoccidiorida</taxon>
        <taxon>Eimeriorina</taxon>
        <taxon>Sarcocystidae</taxon>
        <taxon>Besnoitia</taxon>
    </lineage>
</organism>
<feature type="compositionally biased region" description="Polar residues" evidence="1">
    <location>
        <begin position="962"/>
        <end position="972"/>
    </location>
</feature>
<feature type="region of interest" description="Disordered" evidence="1">
    <location>
        <begin position="543"/>
        <end position="562"/>
    </location>
</feature>
<feature type="compositionally biased region" description="Basic residues" evidence="1">
    <location>
        <begin position="983"/>
        <end position="999"/>
    </location>
</feature>
<dbReference type="EMBL" id="NWUJ01000016">
    <property type="protein sequence ID" value="PFH31157.1"/>
    <property type="molecule type" value="Genomic_DNA"/>
</dbReference>
<feature type="region of interest" description="Disordered" evidence="1">
    <location>
        <begin position="189"/>
        <end position="458"/>
    </location>
</feature>
<evidence type="ECO:0000313" key="3">
    <source>
        <dbReference type="Proteomes" id="UP000224006"/>
    </source>
</evidence>
<feature type="compositionally biased region" description="Polar residues" evidence="1">
    <location>
        <begin position="731"/>
        <end position="744"/>
    </location>
</feature>
<name>A0A2A9M686_BESBE</name>
<feature type="region of interest" description="Disordered" evidence="1">
    <location>
        <begin position="1369"/>
        <end position="1441"/>
    </location>
</feature>
<feature type="compositionally biased region" description="Basic and acidic residues" evidence="1">
    <location>
        <begin position="1380"/>
        <end position="1404"/>
    </location>
</feature>
<feature type="compositionally biased region" description="Basic and acidic residues" evidence="1">
    <location>
        <begin position="824"/>
        <end position="834"/>
    </location>
</feature>
<dbReference type="GeneID" id="40308083"/>
<feature type="compositionally biased region" description="Basic and acidic residues" evidence="1">
    <location>
        <begin position="713"/>
        <end position="730"/>
    </location>
</feature>
<feature type="compositionally biased region" description="Low complexity" evidence="1">
    <location>
        <begin position="1160"/>
        <end position="1176"/>
    </location>
</feature>
<dbReference type="VEuPathDB" id="ToxoDB:BESB_030310"/>
<feature type="region of interest" description="Disordered" evidence="1">
    <location>
        <begin position="134"/>
        <end position="170"/>
    </location>
</feature>
<dbReference type="KEGG" id="bbes:BESB_030310"/>
<dbReference type="OrthoDB" id="334044at2759"/>
<feature type="region of interest" description="Disordered" evidence="1">
    <location>
        <begin position="849"/>
        <end position="1021"/>
    </location>
</feature>
<dbReference type="Proteomes" id="UP000224006">
    <property type="component" value="Chromosome XIII"/>
</dbReference>
<feature type="region of interest" description="Disordered" evidence="1">
    <location>
        <begin position="1322"/>
        <end position="1350"/>
    </location>
</feature>
<feature type="compositionally biased region" description="Basic and acidic residues" evidence="1">
    <location>
        <begin position="1055"/>
        <end position="1073"/>
    </location>
</feature>
<feature type="compositionally biased region" description="Low complexity" evidence="1">
    <location>
        <begin position="1074"/>
        <end position="1083"/>
    </location>
</feature>
<feature type="region of interest" description="Disordered" evidence="1">
    <location>
        <begin position="1043"/>
        <end position="1245"/>
    </location>
</feature>
<feature type="region of interest" description="Disordered" evidence="1">
    <location>
        <begin position="702"/>
        <end position="774"/>
    </location>
</feature>
<feature type="region of interest" description="Disordered" evidence="1">
    <location>
        <begin position="1"/>
        <end position="26"/>
    </location>
</feature>
<proteinExistence type="predicted"/>
<evidence type="ECO:0000313" key="2">
    <source>
        <dbReference type="EMBL" id="PFH31157.1"/>
    </source>
</evidence>
<dbReference type="RefSeq" id="XP_029215166.1">
    <property type="nucleotide sequence ID" value="XM_029361699.1"/>
</dbReference>
<protein>
    <submittedName>
        <fullName evidence="2">Uncharacterized protein</fullName>
    </submittedName>
</protein>